<evidence type="ECO:0000256" key="1">
    <source>
        <dbReference type="ARBA" id="ARBA00023015"/>
    </source>
</evidence>
<keyword evidence="6" id="KW-1185">Reference proteome</keyword>
<evidence type="ECO:0000313" key="6">
    <source>
        <dbReference type="Proteomes" id="UP000199558"/>
    </source>
</evidence>
<dbReference type="GO" id="GO:0003700">
    <property type="term" value="F:DNA-binding transcription factor activity"/>
    <property type="evidence" value="ECO:0007669"/>
    <property type="project" value="InterPro"/>
</dbReference>
<evidence type="ECO:0000256" key="2">
    <source>
        <dbReference type="ARBA" id="ARBA00023125"/>
    </source>
</evidence>
<dbReference type="CDD" id="cd07377">
    <property type="entry name" value="WHTH_GntR"/>
    <property type="match status" value="1"/>
</dbReference>
<dbReference type="GO" id="GO:0003677">
    <property type="term" value="F:DNA binding"/>
    <property type="evidence" value="ECO:0007669"/>
    <property type="project" value="UniProtKB-KW"/>
</dbReference>
<dbReference type="STRING" id="946078.GA0070622_0869"/>
<organism evidence="5 6">
    <name type="scientific">Micromonospora sediminicola</name>
    <dbReference type="NCBI Taxonomy" id="946078"/>
    <lineage>
        <taxon>Bacteria</taxon>
        <taxon>Bacillati</taxon>
        <taxon>Actinomycetota</taxon>
        <taxon>Actinomycetes</taxon>
        <taxon>Micromonosporales</taxon>
        <taxon>Micromonosporaceae</taxon>
        <taxon>Micromonospora</taxon>
    </lineage>
</organism>
<keyword evidence="3" id="KW-0804">Transcription</keyword>
<dbReference type="InterPro" id="IPR036388">
    <property type="entry name" value="WH-like_DNA-bd_sf"/>
</dbReference>
<dbReference type="InterPro" id="IPR000524">
    <property type="entry name" value="Tscrpt_reg_HTH_GntR"/>
</dbReference>
<protein>
    <submittedName>
        <fullName evidence="5">Regulatory protein, gntR family</fullName>
    </submittedName>
</protein>
<dbReference type="GO" id="GO:0045892">
    <property type="term" value="P:negative regulation of DNA-templated transcription"/>
    <property type="evidence" value="ECO:0007669"/>
    <property type="project" value="TreeGrafter"/>
</dbReference>
<dbReference type="AlphaFoldDB" id="A0A1A9B4C1"/>
<accession>A0A1A9B4C1</accession>
<dbReference type="Gene3D" id="1.10.10.10">
    <property type="entry name" value="Winged helix-like DNA-binding domain superfamily/Winged helix DNA-binding domain"/>
    <property type="match status" value="1"/>
</dbReference>
<dbReference type="Proteomes" id="UP000199558">
    <property type="component" value="Unassembled WGS sequence"/>
</dbReference>
<dbReference type="InterPro" id="IPR050679">
    <property type="entry name" value="Bact_HTH_transcr_reg"/>
</dbReference>
<feature type="domain" description="HTH gntR-type" evidence="4">
    <location>
        <begin position="16"/>
        <end position="84"/>
    </location>
</feature>
<reference evidence="6" key="1">
    <citation type="submission" date="2016-06" db="EMBL/GenBank/DDBJ databases">
        <authorList>
            <person name="Varghese N."/>
            <person name="Submissions Spin"/>
        </authorList>
    </citation>
    <scope>NUCLEOTIDE SEQUENCE [LARGE SCALE GENOMIC DNA]</scope>
    <source>
        <strain evidence="6">DSM 45794</strain>
    </source>
</reference>
<dbReference type="Pfam" id="PF00392">
    <property type="entry name" value="GntR"/>
    <property type="match status" value="1"/>
</dbReference>
<proteinExistence type="predicted"/>
<dbReference type="SUPFAM" id="SSF46785">
    <property type="entry name" value="Winged helix' DNA-binding domain"/>
    <property type="match status" value="1"/>
</dbReference>
<dbReference type="PROSITE" id="PS50949">
    <property type="entry name" value="HTH_GNTR"/>
    <property type="match status" value="1"/>
</dbReference>
<dbReference type="SMART" id="SM00345">
    <property type="entry name" value="HTH_GNTR"/>
    <property type="match status" value="1"/>
</dbReference>
<dbReference type="EMBL" id="FLRH01000003">
    <property type="protein sequence ID" value="SBT63901.1"/>
    <property type="molecule type" value="Genomic_DNA"/>
</dbReference>
<keyword evidence="1" id="KW-0805">Transcription regulation</keyword>
<dbReference type="PANTHER" id="PTHR44846">
    <property type="entry name" value="MANNOSYL-D-GLYCERATE TRANSPORT/METABOLISM SYSTEM REPRESSOR MNGR-RELATED"/>
    <property type="match status" value="1"/>
</dbReference>
<dbReference type="PANTHER" id="PTHR44846:SF17">
    <property type="entry name" value="GNTR-FAMILY TRANSCRIPTIONAL REGULATOR"/>
    <property type="match status" value="1"/>
</dbReference>
<evidence type="ECO:0000259" key="4">
    <source>
        <dbReference type="PROSITE" id="PS50949"/>
    </source>
</evidence>
<sequence>MIESACQPGRSTMPIPMSSREIADDLSARIRAGEYPPGEKLPSLREFAELYSVSVSTIQRALELTRDRGLTVGRAGVGVYVAEVW</sequence>
<evidence type="ECO:0000256" key="3">
    <source>
        <dbReference type="ARBA" id="ARBA00023163"/>
    </source>
</evidence>
<dbReference type="InterPro" id="IPR036390">
    <property type="entry name" value="WH_DNA-bd_sf"/>
</dbReference>
<keyword evidence="2" id="KW-0238">DNA-binding</keyword>
<evidence type="ECO:0000313" key="5">
    <source>
        <dbReference type="EMBL" id="SBT63901.1"/>
    </source>
</evidence>
<name>A0A1A9B4C1_9ACTN</name>
<gene>
    <name evidence="5" type="ORF">GA0070622_0869</name>
</gene>